<dbReference type="EMBL" id="MK500538">
    <property type="protein sequence ID" value="QBK91453.1"/>
    <property type="molecule type" value="Genomic_DNA"/>
</dbReference>
<reference evidence="4" key="1">
    <citation type="journal article" date="2019" name="MBio">
        <title>Virus Genomes from Deep Sea Sediments Expand the Ocean Megavirome and Support Independent Origins of Viral Gigantism.</title>
        <authorList>
            <person name="Backstrom D."/>
            <person name="Yutin N."/>
            <person name="Jorgensen S.L."/>
            <person name="Dharamshi J."/>
            <person name="Homa F."/>
            <person name="Zaremba-Niedwiedzka K."/>
            <person name="Spang A."/>
            <person name="Wolf Y.I."/>
            <person name="Koonin E.V."/>
            <person name="Ettema T.J."/>
        </authorList>
    </citation>
    <scope>NUCLEOTIDE SEQUENCE</scope>
</reference>
<dbReference type="Pfam" id="PF00071">
    <property type="entry name" value="Ras"/>
    <property type="match status" value="1"/>
</dbReference>
<keyword evidence="2" id="KW-0547">Nucleotide-binding</keyword>
<dbReference type="SMART" id="SM00174">
    <property type="entry name" value="RHO"/>
    <property type="match status" value="1"/>
</dbReference>
<dbReference type="GO" id="GO:0020002">
    <property type="term" value="C:host cell plasma membrane"/>
    <property type="evidence" value="ECO:0007669"/>
    <property type="project" value="UniProtKB-SubCell"/>
</dbReference>
<dbReference type="Gene3D" id="3.40.50.300">
    <property type="entry name" value="P-loop containing nucleotide triphosphate hydrolases"/>
    <property type="match status" value="1"/>
</dbReference>
<dbReference type="PROSITE" id="PS51421">
    <property type="entry name" value="RAS"/>
    <property type="match status" value="1"/>
</dbReference>
<accession>A0A481Z6E3</accession>
<dbReference type="SUPFAM" id="SSF52540">
    <property type="entry name" value="P-loop containing nucleoside triphosphate hydrolases"/>
    <property type="match status" value="1"/>
</dbReference>
<dbReference type="InterPro" id="IPR005225">
    <property type="entry name" value="Small_GTP-bd"/>
</dbReference>
<evidence type="ECO:0000313" key="4">
    <source>
        <dbReference type="EMBL" id="QBK91453.1"/>
    </source>
</evidence>
<organism evidence="4">
    <name type="scientific">Pithovirus LCPAC302</name>
    <dbReference type="NCBI Taxonomy" id="2506593"/>
    <lineage>
        <taxon>Viruses</taxon>
        <taxon>Pithoviruses</taxon>
    </lineage>
</organism>
<dbReference type="CDD" id="cd00154">
    <property type="entry name" value="Rab"/>
    <property type="match status" value="1"/>
</dbReference>
<dbReference type="InterPro" id="IPR027417">
    <property type="entry name" value="P-loop_NTPase"/>
</dbReference>
<dbReference type="SMART" id="SM00176">
    <property type="entry name" value="RAN"/>
    <property type="match status" value="1"/>
</dbReference>
<dbReference type="GO" id="GO:0005525">
    <property type="term" value="F:GTP binding"/>
    <property type="evidence" value="ECO:0007669"/>
    <property type="project" value="UniProtKB-KW"/>
</dbReference>
<dbReference type="InterPro" id="IPR001806">
    <property type="entry name" value="Small_GTPase"/>
</dbReference>
<dbReference type="PROSITE" id="PS51419">
    <property type="entry name" value="RAB"/>
    <property type="match status" value="1"/>
</dbReference>
<dbReference type="PRINTS" id="PR00449">
    <property type="entry name" value="RASTRNSFRMNG"/>
</dbReference>
<dbReference type="SMART" id="SM00175">
    <property type="entry name" value="RAB"/>
    <property type="match status" value="1"/>
</dbReference>
<dbReference type="InterPro" id="IPR050227">
    <property type="entry name" value="Rab"/>
</dbReference>
<evidence type="ECO:0000256" key="1">
    <source>
        <dbReference type="ARBA" id="ARBA00004112"/>
    </source>
</evidence>
<evidence type="ECO:0000256" key="3">
    <source>
        <dbReference type="ARBA" id="ARBA00023134"/>
    </source>
</evidence>
<dbReference type="NCBIfam" id="TIGR00231">
    <property type="entry name" value="small_GTP"/>
    <property type="match status" value="1"/>
</dbReference>
<sequence>MELKDYKNNDEFSNPYVVRCIMLGDFGVGKSTITKILSEGMFDRSLEATVGIDFASKFITLPDFNNHQVKLQVWDTSGSERFFSIITNYLRDVYIAFIVFDMTDRKSFKSIDKWKIELEKYKKYNSIPLIVLVGTKCDLRNHQITSKEIRLKAKEWGCNFYVISATQSNSYNMVYRMFTISAEDLHSSIVQDYIYGKDIPKGVLKSDPNRYFDSYDFSEENKKWCCFA</sequence>
<name>A0A481Z6E3_9VIRU</name>
<protein>
    <submittedName>
        <fullName evidence="4">Ras family GTPase</fullName>
    </submittedName>
</protein>
<dbReference type="SMART" id="SM00173">
    <property type="entry name" value="RAS"/>
    <property type="match status" value="1"/>
</dbReference>
<evidence type="ECO:0000256" key="2">
    <source>
        <dbReference type="ARBA" id="ARBA00022741"/>
    </source>
</evidence>
<dbReference type="PANTHER" id="PTHR47977">
    <property type="entry name" value="RAS-RELATED PROTEIN RAB"/>
    <property type="match status" value="1"/>
</dbReference>
<keyword evidence="3" id="KW-0342">GTP-binding</keyword>
<gene>
    <name evidence="4" type="ORF">LCPAC302_00730</name>
</gene>
<dbReference type="GO" id="GO:0003924">
    <property type="term" value="F:GTPase activity"/>
    <property type="evidence" value="ECO:0007669"/>
    <property type="project" value="InterPro"/>
</dbReference>
<comment type="subcellular location">
    <subcellularLocation>
        <location evidence="1">Host cell membrane</location>
        <topology evidence="1">Lipid-anchor</topology>
        <orientation evidence="1">Cytoplasmic side</orientation>
    </subcellularLocation>
</comment>
<dbReference type="FunFam" id="3.40.50.300:FF:001447">
    <property type="entry name" value="Ras-related protein Rab-1B"/>
    <property type="match status" value="1"/>
</dbReference>
<proteinExistence type="predicted"/>